<gene>
    <name evidence="1" type="ordered locus">Prede_0176</name>
</gene>
<dbReference type="AlphaFoldDB" id="L0J7S2"/>
<name>L0J7S2_PREDD</name>
<dbReference type="EMBL" id="CP003368">
    <property type="protein sequence ID" value="AGB27565.1"/>
    <property type="molecule type" value="Genomic_DNA"/>
</dbReference>
<dbReference type="KEGG" id="pdt:Prede_0176"/>
<organism evidence="1 2">
    <name type="scientific">Prevotella dentalis (strain ATCC 49559 / DSM 3688 / JCM 13448 / NCTC 12043 / ES 2772)</name>
    <name type="common">Mitsuokella dentalis</name>
    <dbReference type="NCBI Taxonomy" id="908937"/>
    <lineage>
        <taxon>Bacteria</taxon>
        <taxon>Pseudomonadati</taxon>
        <taxon>Bacteroidota</taxon>
        <taxon>Bacteroidia</taxon>
        <taxon>Bacteroidales</taxon>
        <taxon>Prevotellaceae</taxon>
        <taxon>Prevotella</taxon>
    </lineage>
</organism>
<reference evidence="2" key="1">
    <citation type="submission" date="2012-02" db="EMBL/GenBank/DDBJ databases">
        <title>Complete sequence of chromosome 1 of Prevotella dentalis DSM 3688.</title>
        <authorList>
            <person name="Lucas S."/>
            <person name="Copeland A."/>
            <person name="Lapidus A."/>
            <person name="Glavina del Rio T."/>
            <person name="Dalin E."/>
            <person name="Tice H."/>
            <person name="Bruce D."/>
            <person name="Goodwin L."/>
            <person name="Pitluck S."/>
            <person name="Peters L."/>
            <person name="Mikhailova N."/>
            <person name="Chertkov O."/>
            <person name="Kyrpides N."/>
            <person name="Mavromatis K."/>
            <person name="Ivanova N."/>
            <person name="Brettin T."/>
            <person name="Detter J.C."/>
            <person name="Han C."/>
            <person name="Larimer F."/>
            <person name="Land M."/>
            <person name="Hauser L."/>
            <person name="Markowitz V."/>
            <person name="Cheng J.-F."/>
            <person name="Hugenholtz P."/>
            <person name="Woyke T."/>
            <person name="Wu D."/>
            <person name="Gronow S."/>
            <person name="Wellnitz S."/>
            <person name="Brambilla E."/>
            <person name="Klenk H.-P."/>
            <person name="Eisen J.A."/>
        </authorList>
    </citation>
    <scope>NUCLEOTIDE SEQUENCE [LARGE SCALE GENOMIC DNA]</scope>
    <source>
        <strain evidence="2">ATCC 49559 / DSM 3688 / JCM 13448 / NCTC 12043 / ES 2772</strain>
    </source>
</reference>
<evidence type="ECO:0000313" key="1">
    <source>
        <dbReference type="EMBL" id="AGB27565.1"/>
    </source>
</evidence>
<protein>
    <submittedName>
        <fullName evidence="1">Uncharacterized protein</fullName>
    </submittedName>
</protein>
<keyword evidence="2" id="KW-1185">Reference proteome</keyword>
<accession>L0J7S2</accession>
<evidence type="ECO:0000313" key="2">
    <source>
        <dbReference type="Proteomes" id="UP000010862"/>
    </source>
</evidence>
<dbReference type="PATRIC" id="fig|908937.9.peg.182"/>
<dbReference type="Proteomes" id="UP000010862">
    <property type="component" value="Chromosome 1"/>
</dbReference>
<sequence length="199" mass="24114">MGRLRRSIVWIRRWKHTRGFGVQSPWAYRFIRYVINEHYPYYSYEDLRLRWFRIDVLSRKMAELLFRIANDRQARHWYFYGGVPACWEDYVRTACSHAAVTVIDEQWTPYIGELEKDFHGNVVVIDADEAGKTVYDRYASRAHEGSLLIVLDIHDNKQALRRWRNMRDDKRSGITFDLYYCGLIFFDHRLIKQDYIVNF</sequence>
<dbReference type="HOGENOM" id="CLU_083598_1_0_10"/>
<proteinExistence type="predicted"/>